<dbReference type="Proteomes" id="UP000233750">
    <property type="component" value="Unassembled WGS sequence"/>
</dbReference>
<evidence type="ECO:0000313" key="2">
    <source>
        <dbReference type="EMBL" id="PKV99799.1"/>
    </source>
</evidence>
<dbReference type="EMBL" id="PJMY01000002">
    <property type="protein sequence ID" value="PKV99799.1"/>
    <property type="molecule type" value="Genomic_DNA"/>
</dbReference>
<name>A0A2N3X112_9PSEU</name>
<reference evidence="2 3" key="1">
    <citation type="submission" date="2017-12" db="EMBL/GenBank/DDBJ databases">
        <title>Sequencing the genomes of 1000 Actinobacteria strains.</title>
        <authorList>
            <person name="Klenk H.-P."/>
        </authorList>
    </citation>
    <scope>NUCLEOTIDE SEQUENCE [LARGE SCALE GENOMIC DNA]</scope>
    <source>
        <strain evidence="2 3">DSM 45165</strain>
    </source>
</reference>
<evidence type="ECO:0000313" key="3">
    <source>
        <dbReference type="Proteomes" id="UP000233750"/>
    </source>
</evidence>
<feature type="region of interest" description="Disordered" evidence="1">
    <location>
        <begin position="39"/>
        <end position="72"/>
    </location>
</feature>
<gene>
    <name evidence="2" type="ORF">ATK30_0785</name>
</gene>
<dbReference type="AlphaFoldDB" id="A0A2N3X112"/>
<evidence type="ECO:0000256" key="1">
    <source>
        <dbReference type="SAM" id="MobiDB-lite"/>
    </source>
</evidence>
<comment type="caution">
    <text evidence="2">The sequence shown here is derived from an EMBL/GenBank/DDBJ whole genome shotgun (WGS) entry which is preliminary data.</text>
</comment>
<protein>
    <submittedName>
        <fullName evidence="2">Uncharacterized protein</fullName>
    </submittedName>
</protein>
<sequence>MSPDQPQPAGRICGICWREFIPSRANNIYCSKRCKNTAFDRKRRPQKADAEGAGRQHTVSSSARPQPAAVRDCPHCGGPVTIVALLTTPEAARPTPPAAVPDTVIPLHRP</sequence>
<proteinExistence type="predicted"/>
<accession>A0A2N3X112</accession>
<keyword evidence="3" id="KW-1185">Reference proteome</keyword>
<organism evidence="2 3">
    <name type="scientific">Amycolatopsis echigonensis</name>
    <dbReference type="NCBI Taxonomy" id="2576905"/>
    <lineage>
        <taxon>Bacteria</taxon>
        <taxon>Bacillati</taxon>
        <taxon>Actinomycetota</taxon>
        <taxon>Actinomycetes</taxon>
        <taxon>Pseudonocardiales</taxon>
        <taxon>Pseudonocardiaceae</taxon>
        <taxon>Amycolatopsis</taxon>
    </lineage>
</organism>